<keyword evidence="1" id="KW-0805">Transcription regulation</keyword>
<dbReference type="InterPro" id="IPR051081">
    <property type="entry name" value="HTH_MetalResp_TranReg"/>
</dbReference>
<evidence type="ECO:0000256" key="1">
    <source>
        <dbReference type="ARBA" id="ARBA00023015"/>
    </source>
</evidence>
<dbReference type="InterPro" id="IPR036390">
    <property type="entry name" value="WH_DNA-bd_sf"/>
</dbReference>
<evidence type="ECO:0000256" key="2">
    <source>
        <dbReference type="ARBA" id="ARBA00023125"/>
    </source>
</evidence>
<dbReference type="GO" id="GO:0003677">
    <property type="term" value="F:DNA binding"/>
    <property type="evidence" value="ECO:0007669"/>
    <property type="project" value="UniProtKB-KW"/>
</dbReference>
<dbReference type="CDD" id="cd00090">
    <property type="entry name" value="HTH_ARSR"/>
    <property type="match status" value="1"/>
</dbReference>
<dbReference type="PRINTS" id="PR00778">
    <property type="entry name" value="HTHARSR"/>
</dbReference>
<dbReference type="InterPro" id="IPR001845">
    <property type="entry name" value="HTH_ArsR_DNA-bd_dom"/>
</dbReference>
<protein>
    <submittedName>
        <fullName evidence="5">DNA-binding transcriptional ArsR family regulator</fullName>
    </submittedName>
</protein>
<sequence>MVEPAGLDELLRAIASSHRRRILMATWDRERGAGELAERLGLAPASVSEHLKVLRKTGLVEMRADGTHRLYRACPQQLAHTIDLLSRAFPINRDRSSPP</sequence>
<evidence type="ECO:0000259" key="4">
    <source>
        <dbReference type="PROSITE" id="PS50987"/>
    </source>
</evidence>
<gene>
    <name evidence="5" type="ORF">JOF56_008861</name>
</gene>
<dbReference type="Pfam" id="PF01022">
    <property type="entry name" value="HTH_5"/>
    <property type="match status" value="1"/>
</dbReference>
<dbReference type="PANTHER" id="PTHR33154:SF33">
    <property type="entry name" value="TRANSCRIPTIONAL REPRESSOR SDPR"/>
    <property type="match status" value="1"/>
</dbReference>
<reference evidence="5 6" key="1">
    <citation type="submission" date="2021-03" db="EMBL/GenBank/DDBJ databases">
        <title>Sequencing the genomes of 1000 actinobacteria strains.</title>
        <authorList>
            <person name="Klenk H.-P."/>
        </authorList>
    </citation>
    <scope>NUCLEOTIDE SEQUENCE [LARGE SCALE GENOMIC DNA]</scope>
    <source>
        <strain evidence="5 6">DSM 46670</strain>
    </source>
</reference>
<dbReference type="SMART" id="SM00418">
    <property type="entry name" value="HTH_ARSR"/>
    <property type="match status" value="1"/>
</dbReference>
<name>A0ABS4TVN6_9PSEU</name>
<keyword evidence="6" id="KW-1185">Reference proteome</keyword>
<dbReference type="Gene3D" id="1.10.10.10">
    <property type="entry name" value="Winged helix-like DNA-binding domain superfamily/Winged helix DNA-binding domain"/>
    <property type="match status" value="1"/>
</dbReference>
<dbReference type="SUPFAM" id="SSF46785">
    <property type="entry name" value="Winged helix' DNA-binding domain"/>
    <property type="match status" value="1"/>
</dbReference>
<evidence type="ECO:0000313" key="5">
    <source>
        <dbReference type="EMBL" id="MBP2328476.1"/>
    </source>
</evidence>
<organism evidence="5 6">
    <name type="scientific">Kibdelosporangium banguiense</name>
    <dbReference type="NCBI Taxonomy" id="1365924"/>
    <lineage>
        <taxon>Bacteria</taxon>
        <taxon>Bacillati</taxon>
        <taxon>Actinomycetota</taxon>
        <taxon>Actinomycetes</taxon>
        <taxon>Pseudonocardiales</taxon>
        <taxon>Pseudonocardiaceae</taxon>
        <taxon>Kibdelosporangium</taxon>
    </lineage>
</organism>
<dbReference type="PANTHER" id="PTHR33154">
    <property type="entry name" value="TRANSCRIPTIONAL REGULATOR, ARSR FAMILY"/>
    <property type="match status" value="1"/>
</dbReference>
<evidence type="ECO:0000313" key="6">
    <source>
        <dbReference type="Proteomes" id="UP001519332"/>
    </source>
</evidence>
<keyword evidence="2 5" id="KW-0238">DNA-binding</keyword>
<evidence type="ECO:0000256" key="3">
    <source>
        <dbReference type="ARBA" id="ARBA00023163"/>
    </source>
</evidence>
<dbReference type="EMBL" id="JAGINW010000001">
    <property type="protein sequence ID" value="MBP2328476.1"/>
    <property type="molecule type" value="Genomic_DNA"/>
</dbReference>
<dbReference type="Proteomes" id="UP001519332">
    <property type="component" value="Unassembled WGS sequence"/>
</dbReference>
<dbReference type="RefSeq" id="WP_209645465.1">
    <property type="nucleotide sequence ID" value="NZ_JAGINW010000001.1"/>
</dbReference>
<dbReference type="NCBIfam" id="NF033788">
    <property type="entry name" value="HTH_metalloreg"/>
    <property type="match status" value="1"/>
</dbReference>
<proteinExistence type="predicted"/>
<dbReference type="InterPro" id="IPR036388">
    <property type="entry name" value="WH-like_DNA-bd_sf"/>
</dbReference>
<comment type="caution">
    <text evidence="5">The sequence shown here is derived from an EMBL/GenBank/DDBJ whole genome shotgun (WGS) entry which is preliminary data.</text>
</comment>
<accession>A0ABS4TVN6</accession>
<dbReference type="PROSITE" id="PS50987">
    <property type="entry name" value="HTH_ARSR_2"/>
    <property type="match status" value="1"/>
</dbReference>
<keyword evidence="3" id="KW-0804">Transcription</keyword>
<feature type="domain" description="HTH arsR-type" evidence="4">
    <location>
        <begin position="1"/>
        <end position="96"/>
    </location>
</feature>
<dbReference type="InterPro" id="IPR011991">
    <property type="entry name" value="ArsR-like_HTH"/>
</dbReference>